<dbReference type="InterPro" id="IPR045584">
    <property type="entry name" value="Pilin-like"/>
</dbReference>
<organism evidence="4 5">
    <name type="scientific">Lacipirellula limnantheis</name>
    <dbReference type="NCBI Taxonomy" id="2528024"/>
    <lineage>
        <taxon>Bacteria</taxon>
        <taxon>Pseudomonadati</taxon>
        <taxon>Planctomycetota</taxon>
        <taxon>Planctomycetia</taxon>
        <taxon>Pirellulales</taxon>
        <taxon>Lacipirellulaceae</taxon>
        <taxon>Lacipirellula</taxon>
    </lineage>
</organism>
<dbReference type="SUPFAM" id="SSF54523">
    <property type="entry name" value="Pili subunits"/>
    <property type="match status" value="1"/>
</dbReference>
<dbReference type="KEGG" id="llh:I41_26400"/>
<feature type="region of interest" description="Disordered" evidence="1">
    <location>
        <begin position="1"/>
        <end position="26"/>
    </location>
</feature>
<accession>A0A517TYK9</accession>
<reference evidence="4 5" key="1">
    <citation type="submission" date="2019-02" db="EMBL/GenBank/DDBJ databases">
        <title>Deep-cultivation of Planctomycetes and their phenomic and genomic characterization uncovers novel biology.</title>
        <authorList>
            <person name="Wiegand S."/>
            <person name="Jogler M."/>
            <person name="Boedeker C."/>
            <person name="Pinto D."/>
            <person name="Vollmers J."/>
            <person name="Rivas-Marin E."/>
            <person name="Kohn T."/>
            <person name="Peeters S.H."/>
            <person name="Heuer A."/>
            <person name="Rast P."/>
            <person name="Oberbeckmann S."/>
            <person name="Bunk B."/>
            <person name="Jeske O."/>
            <person name="Meyerdierks A."/>
            <person name="Storesund J.E."/>
            <person name="Kallscheuer N."/>
            <person name="Luecker S."/>
            <person name="Lage O.M."/>
            <person name="Pohl T."/>
            <person name="Merkel B.J."/>
            <person name="Hornburger P."/>
            <person name="Mueller R.-W."/>
            <person name="Bruemmer F."/>
            <person name="Labrenz M."/>
            <person name="Spormann A.M."/>
            <person name="Op den Camp H."/>
            <person name="Overmann J."/>
            <person name="Amann R."/>
            <person name="Jetten M.S.M."/>
            <person name="Mascher T."/>
            <person name="Medema M.H."/>
            <person name="Devos D.P."/>
            <person name="Kaster A.-K."/>
            <person name="Ovreas L."/>
            <person name="Rohde M."/>
            <person name="Galperin M.Y."/>
            <person name="Jogler C."/>
        </authorList>
    </citation>
    <scope>NUCLEOTIDE SEQUENCE [LARGE SCALE GENOMIC DNA]</scope>
    <source>
        <strain evidence="4 5">I41</strain>
    </source>
</reference>
<dbReference type="InterPro" id="IPR011453">
    <property type="entry name" value="DUF1559"/>
</dbReference>
<evidence type="ECO:0000256" key="1">
    <source>
        <dbReference type="SAM" id="MobiDB-lite"/>
    </source>
</evidence>
<protein>
    <recommendedName>
        <fullName evidence="3">DUF1559 domain-containing protein</fullName>
    </recommendedName>
</protein>
<keyword evidence="2" id="KW-0812">Transmembrane</keyword>
<dbReference type="Proteomes" id="UP000317909">
    <property type="component" value="Chromosome"/>
</dbReference>
<evidence type="ECO:0000313" key="5">
    <source>
        <dbReference type="Proteomes" id="UP000317909"/>
    </source>
</evidence>
<dbReference type="Pfam" id="PF07963">
    <property type="entry name" value="N_methyl"/>
    <property type="match status" value="1"/>
</dbReference>
<evidence type="ECO:0000259" key="3">
    <source>
        <dbReference type="Pfam" id="PF07596"/>
    </source>
</evidence>
<dbReference type="NCBIfam" id="TIGR04294">
    <property type="entry name" value="pre_pil_HX9DG"/>
    <property type="match status" value="1"/>
</dbReference>
<keyword evidence="2" id="KW-1133">Transmembrane helix</keyword>
<dbReference type="PROSITE" id="PS00409">
    <property type="entry name" value="PROKAR_NTER_METHYL"/>
    <property type="match status" value="1"/>
</dbReference>
<evidence type="ECO:0000313" key="4">
    <source>
        <dbReference type="EMBL" id="QDT73451.1"/>
    </source>
</evidence>
<sequence>MFSARDRSLRGRRAGRRPCESTTGGSLRSHRGGFTLVELLVVIAIIGVLVGLLLPAVQAARESARRAQCLNNLKQIGLAMQNFHSAIGQFPHGAYTDQAPIGKATEESWGSAWTVFILPYFEQGALHDRMLFGEDAKGAPTNNGSGWQNGYNYAVVGAVRITAYQCPSSMMLQRPTIGNPSFEPPNMSPNIMTNHYAGISGFAVPQIGAQEFDLIGFNEERKAPRAQFGTASAGGLLFAGGRVSIAKVTDGTSNTMMVSEQNDYLFGSNGQEIPASTGLPYGWLIGANKSTPARLDHPLVTGDWRAHQCTTIRYAINQKGPWPFRNEFSQASSDSAVNGVGVIGTNNPLTSAHPGGVNALFGDGSIRFLQDDASLRTLAALATRDDGQANVEGN</sequence>
<dbReference type="Pfam" id="PF07596">
    <property type="entry name" value="SBP_bac_10"/>
    <property type="match status" value="1"/>
</dbReference>
<feature type="transmembrane region" description="Helical" evidence="2">
    <location>
        <begin position="36"/>
        <end position="57"/>
    </location>
</feature>
<evidence type="ECO:0000256" key="2">
    <source>
        <dbReference type="SAM" id="Phobius"/>
    </source>
</evidence>
<name>A0A517TYK9_9BACT</name>
<dbReference type="AlphaFoldDB" id="A0A517TYK9"/>
<dbReference type="PANTHER" id="PTHR30093:SF2">
    <property type="entry name" value="TYPE II SECRETION SYSTEM PROTEIN H"/>
    <property type="match status" value="1"/>
</dbReference>
<dbReference type="InterPro" id="IPR012902">
    <property type="entry name" value="N_methyl_site"/>
</dbReference>
<gene>
    <name evidence="4" type="ORF">I41_26400</name>
</gene>
<keyword evidence="5" id="KW-1185">Reference proteome</keyword>
<dbReference type="EMBL" id="CP036339">
    <property type="protein sequence ID" value="QDT73451.1"/>
    <property type="molecule type" value="Genomic_DNA"/>
</dbReference>
<feature type="domain" description="DUF1559" evidence="3">
    <location>
        <begin position="58"/>
        <end position="371"/>
    </location>
</feature>
<proteinExistence type="predicted"/>
<dbReference type="PANTHER" id="PTHR30093">
    <property type="entry name" value="GENERAL SECRETION PATHWAY PROTEIN G"/>
    <property type="match status" value="1"/>
</dbReference>
<keyword evidence="2" id="KW-0472">Membrane</keyword>
<dbReference type="InterPro" id="IPR027558">
    <property type="entry name" value="Pre_pil_HX9DG_C"/>
</dbReference>
<dbReference type="Gene3D" id="3.30.700.10">
    <property type="entry name" value="Glycoprotein, Type 4 Pilin"/>
    <property type="match status" value="1"/>
</dbReference>
<dbReference type="RefSeq" id="WP_168206869.1">
    <property type="nucleotide sequence ID" value="NZ_CP036339.1"/>
</dbReference>
<dbReference type="NCBIfam" id="TIGR02532">
    <property type="entry name" value="IV_pilin_GFxxxE"/>
    <property type="match status" value="1"/>
</dbReference>